<reference evidence="2 3" key="1">
    <citation type="submission" date="2017-10" db="EMBL/GenBank/DDBJ databases">
        <title>Bacillus sp. nov., a halophilic bacterium isolated from a Keqin Lake.</title>
        <authorList>
            <person name="Wang H."/>
        </authorList>
    </citation>
    <scope>NUCLEOTIDE SEQUENCE [LARGE SCALE GENOMIC DNA]</scope>
    <source>
        <strain evidence="2 3">KQ-12</strain>
    </source>
</reference>
<evidence type="ECO:0000256" key="1">
    <source>
        <dbReference type="SAM" id="Coils"/>
    </source>
</evidence>
<evidence type="ECO:0000313" key="2">
    <source>
        <dbReference type="EMBL" id="PYZ93871.1"/>
    </source>
</evidence>
<organism evidence="2 3">
    <name type="scientific">Salipaludibacillus keqinensis</name>
    <dbReference type="NCBI Taxonomy" id="2045207"/>
    <lineage>
        <taxon>Bacteria</taxon>
        <taxon>Bacillati</taxon>
        <taxon>Bacillota</taxon>
        <taxon>Bacilli</taxon>
        <taxon>Bacillales</taxon>
        <taxon>Bacillaceae</taxon>
    </lineage>
</organism>
<name>A0A323TGA6_9BACI</name>
<dbReference type="Proteomes" id="UP000248214">
    <property type="component" value="Unassembled WGS sequence"/>
</dbReference>
<gene>
    <name evidence="2" type="ORF">CR194_12090</name>
</gene>
<feature type="coiled-coil region" evidence="1">
    <location>
        <begin position="88"/>
        <end position="118"/>
    </location>
</feature>
<comment type="caution">
    <text evidence="2">The sequence shown here is derived from an EMBL/GenBank/DDBJ whole genome shotgun (WGS) entry which is preliminary data.</text>
</comment>
<dbReference type="RefSeq" id="WP_110609902.1">
    <property type="nucleotide sequence ID" value="NZ_PDOD01000002.1"/>
</dbReference>
<dbReference type="EMBL" id="PDOD01000002">
    <property type="protein sequence ID" value="PYZ93871.1"/>
    <property type="molecule type" value="Genomic_DNA"/>
</dbReference>
<proteinExistence type="predicted"/>
<evidence type="ECO:0000313" key="3">
    <source>
        <dbReference type="Proteomes" id="UP000248214"/>
    </source>
</evidence>
<dbReference type="AlphaFoldDB" id="A0A323TGA6"/>
<keyword evidence="3" id="KW-1185">Reference proteome</keyword>
<keyword evidence="1" id="KW-0175">Coiled coil</keyword>
<accession>A0A323TGA6</accession>
<dbReference type="OrthoDB" id="2607182at2"/>
<protein>
    <submittedName>
        <fullName evidence="2">Uncharacterized protein</fullName>
    </submittedName>
</protein>
<sequence>MTKRIQAFFKNENDAERASAKLAKVNTTNQIIDKVPEQESNGRLVLIPAIHSGTGAGTAAGSTAAVGGSVDRLKSLVFKDNREQFTHILEFEVAEANIEEALQELRQTEAYIDEELLKDN</sequence>